<proteinExistence type="predicted"/>
<feature type="transmembrane region" description="Helical" evidence="1">
    <location>
        <begin position="50"/>
        <end position="68"/>
    </location>
</feature>
<comment type="caution">
    <text evidence="3">The sequence shown here is derived from an EMBL/GenBank/DDBJ whole genome shotgun (WGS) entry which is preliminary data.</text>
</comment>
<dbReference type="OrthoDB" id="9866277at2"/>
<feature type="chain" id="PRO_5021227561" description="DUF4134 domain-containing protein" evidence="2">
    <location>
        <begin position="27"/>
        <end position="105"/>
    </location>
</feature>
<keyword evidence="1" id="KW-0472">Membrane</keyword>
<protein>
    <recommendedName>
        <fullName evidence="5">DUF4134 domain-containing protein</fullName>
    </recommendedName>
</protein>
<gene>
    <name evidence="3" type="ORF">E5K00_07010</name>
</gene>
<evidence type="ECO:0000256" key="1">
    <source>
        <dbReference type="SAM" id="Phobius"/>
    </source>
</evidence>
<keyword evidence="2" id="KW-0732">Signal</keyword>
<dbReference type="EMBL" id="SRLC01000001">
    <property type="protein sequence ID" value="TGE24942.1"/>
    <property type="molecule type" value="Genomic_DNA"/>
</dbReference>
<organism evidence="3 4">
    <name type="scientific">Hymenobacter aquaticus</name>
    <dbReference type="NCBI Taxonomy" id="1867101"/>
    <lineage>
        <taxon>Bacteria</taxon>
        <taxon>Pseudomonadati</taxon>
        <taxon>Bacteroidota</taxon>
        <taxon>Cytophagia</taxon>
        <taxon>Cytophagales</taxon>
        <taxon>Hymenobacteraceae</taxon>
        <taxon>Hymenobacter</taxon>
    </lineage>
</organism>
<name>A0A4Z0Q8C0_9BACT</name>
<evidence type="ECO:0000256" key="2">
    <source>
        <dbReference type="SAM" id="SignalP"/>
    </source>
</evidence>
<dbReference type="AlphaFoldDB" id="A0A4Z0Q8C0"/>
<accession>A0A4Z0Q8C0</accession>
<reference evidence="3 4" key="1">
    <citation type="submission" date="2019-04" db="EMBL/GenBank/DDBJ databases">
        <authorList>
            <person name="Feng G."/>
            <person name="Zhang J."/>
            <person name="Zhu H."/>
        </authorList>
    </citation>
    <scope>NUCLEOTIDE SEQUENCE [LARGE SCALE GENOMIC DNA]</scope>
    <source>
        <strain evidence="3 4">JCM 31653</strain>
    </source>
</reference>
<sequence>MRKKFSKPFVLLAMVGMFFTSSFTNASSIGSYQAESHEIGQYTEDVMADPTALVGLLAAGVAGAYYAGKVVGEFIYNISHSGQEVEMTLVLGGGENANDFSKFDI</sequence>
<evidence type="ECO:0008006" key="5">
    <source>
        <dbReference type="Google" id="ProtNLM"/>
    </source>
</evidence>
<keyword evidence="4" id="KW-1185">Reference proteome</keyword>
<evidence type="ECO:0000313" key="4">
    <source>
        <dbReference type="Proteomes" id="UP000297549"/>
    </source>
</evidence>
<keyword evidence="1" id="KW-0812">Transmembrane</keyword>
<evidence type="ECO:0000313" key="3">
    <source>
        <dbReference type="EMBL" id="TGE24942.1"/>
    </source>
</evidence>
<feature type="signal peptide" evidence="2">
    <location>
        <begin position="1"/>
        <end position="26"/>
    </location>
</feature>
<dbReference type="RefSeq" id="WP_135462521.1">
    <property type="nucleotide sequence ID" value="NZ_SRLC01000001.1"/>
</dbReference>
<dbReference type="Proteomes" id="UP000297549">
    <property type="component" value="Unassembled WGS sequence"/>
</dbReference>
<keyword evidence="1" id="KW-1133">Transmembrane helix</keyword>